<accession>A0A023G9Z0</accession>
<keyword evidence="4 6" id="KW-1015">Disulfide bond</keyword>
<organism evidence="8">
    <name type="scientific">Amblyomma triste</name>
    <name type="common">Neotropical tick</name>
    <dbReference type="NCBI Taxonomy" id="251400"/>
    <lineage>
        <taxon>Eukaryota</taxon>
        <taxon>Metazoa</taxon>
        <taxon>Ecdysozoa</taxon>
        <taxon>Arthropoda</taxon>
        <taxon>Chelicerata</taxon>
        <taxon>Arachnida</taxon>
        <taxon>Acari</taxon>
        <taxon>Parasitiformes</taxon>
        <taxon>Ixodida</taxon>
        <taxon>Ixodoidea</taxon>
        <taxon>Ixodidae</taxon>
        <taxon>Amblyomminae</taxon>
        <taxon>Amblyomma</taxon>
    </lineage>
</organism>
<name>A0A023G9Z0_AMBTT</name>
<comment type="subcellular location">
    <subcellularLocation>
        <location evidence="1 6">Secreted</location>
    </subcellularLocation>
</comment>
<sequence length="173" mass="18752">MLALWLLVFGCVFGDAISSGGNNKVPGSMPANAAIPGCGEAETTTAPPADNPKHYAVVIDKYGCEVKVIGSWFTKDEDAGKAFLRSRRRRTSERVQLPVDCQKSCQGTMQSLPKGFPCRLVVGDPKGRRNHIYGGCLTGVCEHGRCESWNKTVSCYLPQNSTHPRTTISPHAE</sequence>
<evidence type="ECO:0000256" key="6">
    <source>
        <dbReference type="RuleBase" id="RU369006"/>
    </source>
</evidence>
<protein>
    <recommendedName>
        <fullName evidence="6">Evasin</fullName>
    </recommendedName>
</protein>
<feature type="chain" id="PRO_5001516869" description="Evasin" evidence="7">
    <location>
        <begin position="19"/>
        <end position="173"/>
    </location>
</feature>
<evidence type="ECO:0000256" key="3">
    <source>
        <dbReference type="ARBA" id="ARBA00022729"/>
    </source>
</evidence>
<dbReference type="AlphaFoldDB" id="A0A023G9Z0"/>
<keyword evidence="3 6" id="KW-0732">Signal</keyword>
<evidence type="ECO:0000256" key="2">
    <source>
        <dbReference type="ARBA" id="ARBA00022525"/>
    </source>
</evidence>
<reference evidence="8" key="1">
    <citation type="submission" date="2014-03" db="EMBL/GenBank/DDBJ databases">
        <title>The sialotranscriptome of Amblyomma triste, Amblyomma parvum and Amblyomma cajennense ticks, uncovered by 454-based RNA-seq.</title>
        <authorList>
            <person name="Garcia G.R."/>
            <person name="Gardinassi L.G."/>
            <person name="Ribeiro J.M."/>
            <person name="Anatriello E."/>
            <person name="Ferreira B.R."/>
            <person name="Moreira H.N."/>
            <person name="Mafra C."/>
            <person name="Olegario M.M."/>
            <person name="Szabo P.J."/>
            <person name="Miranda-Santos I.K."/>
            <person name="Maruyama S.R."/>
        </authorList>
    </citation>
    <scope>NUCLEOTIDE SEQUENCE</scope>
    <source>
        <strain evidence="8">Mato Grasso do Sul</strain>
        <tissue evidence="8">Salivary glands</tissue>
    </source>
</reference>
<dbReference type="Gene3D" id="2.30.130.100">
    <property type="match status" value="1"/>
</dbReference>
<feature type="signal peptide" evidence="7">
    <location>
        <begin position="1"/>
        <end position="18"/>
    </location>
</feature>
<dbReference type="GO" id="GO:0019957">
    <property type="term" value="F:C-C chemokine binding"/>
    <property type="evidence" value="ECO:0007669"/>
    <property type="project" value="InterPro"/>
</dbReference>
<dbReference type="GO" id="GO:0005576">
    <property type="term" value="C:extracellular region"/>
    <property type="evidence" value="ECO:0007669"/>
    <property type="project" value="UniProtKB-SubCell"/>
</dbReference>
<dbReference type="InterPro" id="IPR045797">
    <property type="entry name" value="EVA_Class_A"/>
</dbReference>
<evidence type="ECO:0000256" key="7">
    <source>
        <dbReference type="SAM" id="SignalP"/>
    </source>
</evidence>
<evidence type="ECO:0000313" key="8">
    <source>
        <dbReference type="EMBL" id="JAC30697.1"/>
    </source>
</evidence>
<dbReference type="Pfam" id="PF19429">
    <property type="entry name" value="EVA_Class_A"/>
    <property type="match status" value="1"/>
</dbReference>
<dbReference type="EMBL" id="GBBM01004721">
    <property type="protein sequence ID" value="JAC30697.1"/>
    <property type="molecule type" value="mRNA"/>
</dbReference>
<keyword evidence="5 6" id="KW-0325">Glycoprotein</keyword>
<evidence type="ECO:0000256" key="4">
    <source>
        <dbReference type="ARBA" id="ARBA00023157"/>
    </source>
</evidence>
<evidence type="ECO:0000256" key="1">
    <source>
        <dbReference type="ARBA" id="ARBA00004613"/>
    </source>
</evidence>
<keyword evidence="2 6" id="KW-0964">Secreted</keyword>
<comment type="function">
    <text evidence="6">Salivary chemokine-binding protein which binds to host chemokines.</text>
</comment>
<evidence type="ECO:0000256" key="5">
    <source>
        <dbReference type="ARBA" id="ARBA00023180"/>
    </source>
</evidence>
<proteinExistence type="evidence at transcript level"/>